<accession>A6KDQ2</accession>
<evidence type="ECO:0000313" key="2">
    <source>
        <dbReference type="Proteomes" id="UP000234681"/>
    </source>
</evidence>
<proteinExistence type="predicted"/>
<dbReference type="Proteomes" id="UP000234681">
    <property type="component" value="Chromosome 5"/>
</dbReference>
<dbReference type="EMBL" id="CH474039">
    <property type="protein sequence ID" value="EDL91703.1"/>
    <property type="molecule type" value="Genomic_DNA"/>
</dbReference>
<gene>
    <name evidence="1" type="ORF">rCG_31942</name>
</gene>
<name>A6KDQ2_RAT</name>
<sequence>MKNWLLFRQGSNQILYIIVFSTESVLPSL</sequence>
<protein>
    <submittedName>
        <fullName evidence="1">RCG31942</fullName>
    </submittedName>
</protein>
<dbReference type="AlphaFoldDB" id="A6KDQ2"/>
<evidence type="ECO:0000313" key="1">
    <source>
        <dbReference type="EMBL" id="EDL91703.1"/>
    </source>
</evidence>
<reference evidence="1 2" key="1">
    <citation type="submission" date="2005-09" db="EMBL/GenBank/DDBJ databases">
        <authorList>
            <person name="Mural R.J."/>
            <person name="Li P.W."/>
            <person name="Adams M.D."/>
            <person name="Amanatides P.G."/>
            <person name="Baden-Tillson H."/>
            <person name="Barnstead M."/>
            <person name="Chin S.H."/>
            <person name="Dew I."/>
            <person name="Evans C.A."/>
            <person name="Ferriera S."/>
            <person name="Flanigan M."/>
            <person name="Fosler C."/>
            <person name="Glodek A."/>
            <person name="Gu Z."/>
            <person name="Holt R.A."/>
            <person name="Jennings D."/>
            <person name="Kraft C.L."/>
            <person name="Lu F."/>
            <person name="Nguyen T."/>
            <person name="Nusskern D.R."/>
            <person name="Pfannkoch C.M."/>
            <person name="Sitter C."/>
            <person name="Sutton G.G."/>
            <person name="Venter J.C."/>
            <person name="Wang Z."/>
            <person name="Woodage T."/>
            <person name="Zheng X.H."/>
            <person name="Zhong F."/>
        </authorList>
    </citation>
    <scope>NUCLEOTIDE SEQUENCE [LARGE SCALE GENOMIC DNA]</scope>
    <source>
        <strain>BN</strain>
        <strain evidence="2">Sprague-Dawley</strain>
    </source>
</reference>
<organism evidence="1 2">
    <name type="scientific">Rattus norvegicus</name>
    <name type="common">Rat</name>
    <dbReference type="NCBI Taxonomy" id="10116"/>
    <lineage>
        <taxon>Eukaryota</taxon>
        <taxon>Metazoa</taxon>
        <taxon>Chordata</taxon>
        <taxon>Craniata</taxon>
        <taxon>Vertebrata</taxon>
        <taxon>Euteleostomi</taxon>
        <taxon>Mammalia</taxon>
        <taxon>Eutheria</taxon>
        <taxon>Euarchontoglires</taxon>
        <taxon>Glires</taxon>
        <taxon>Rodentia</taxon>
        <taxon>Myomorpha</taxon>
        <taxon>Muroidea</taxon>
        <taxon>Muridae</taxon>
        <taxon>Murinae</taxon>
        <taxon>Rattus</taxon>
    </lineage>
</organism>